<dbReference type="SUPFAM" id="SSF53335">
    <property type="entry name" value="S-adenosyl-L-methionine-dependent methyltransferases"/>
    <property type="match status" value="1"/>
</dbReference>
<evidence type="ECO:0000259" key="2">
    <source>
        <dbReference type="Pfam" id="PF13649"/>
    </source>
</evidence>
<dbReference type="Pfam" id="PF13649">
    <property type="entry name" value="Methyltransf_25"/>
    <property type="match status" value="1"/>
</dbReference>
<dbReference type="InterPro" id="IPR041698">
    <property type="entry name" value="Methyltransf_25"/>
</dbReference>
<feature type="region of interest" description="Disordered" evidence="1">
    <location>
        <begin position="1"/>
        <end position="45"/>
    </location>
</feature>
<feature type="domain" description="Methyltransferase" evidence="2">
    <location>
        <begin position="87"/>
        <end position="187"/>
    </location>
</feature>
<keyword evidence="4" id="KW-1185">Reference proteome</keyword>
<feature type="compositionally biased region" description="Basic and acidic residues" evidence="1">
    <location>
        <begin position="8"/>
        <end position="42"/>
    </location>
</feature>
<keyword evidence="3" id="KW-0489">Methyltransferase</keyword>
<dbReference type="InterPro" id="IPR029063">
    <property type="entry name" value="SAM-dependent_MTases_sf"/>
</dbReference>
<dbReference type="AlphaFoldDB" id="A0A4P6JVZ1"/>
<dbReference type="PANTHER" id="PTHR43591:SF24">
    <property type="entry name" value="2-METHOXY-6-POLYPRENYL-1,4-BENZOQUINOL METHYLASE, MITOCHONDRIAL"/>
    <property type="match status" value="1"/>
</dbReference>
<dbReference type="OrthoDB" id="145094at2"/>
<protein>
    <submittedName>
        <fullName evidence="3">Class I SAM-dependent methyltransferase</fullName>
    </submittedName>
</protein>
<dbReference type="CDD" id="cd02440">
    <property type="entry name" value="AdoMet_MTases"/>
    <property type="match status" value="1"/>
</dbReference>
<name>A0A4P6JVZ1_KTERU</name>
<dbReference type="EMBL" id="CP035758">
    <property type="protein sequence ID" value="QBD79848.1"/>
    <property type="molecule type" value="Genomic_DNA"/>
</dbReference>
<dbReference type="GO" id="GO:0032259">
    <property type="term" value="P:methylation"/>
    <property type="evidence" value="ECO:0007669"/>
    <property type="project" value="UniProtKB-KW"/>
</dbReference>
<accession>A0A4P6JVZ1</accession>
<dbReference type="GO" id="GO:0008168">
    <property type="term" value="F:methyltransferase activity"/>
    <property type="evidence" value="ECO:0007669"/>
    <property type="project" value="UniProtKB-KW"/>
</dbReference>
<reference evidence="3 4" key="1">
    <citation type="submission" date="2019-01" db="EMBL/GenBank/DDBJ databases">
        <title>Ktedonosporobacter rubrisoli SCAWS-G2.</title>
        <authorList>
            <person name="Huang Y."/>
            <person name="Yan B."/>
        </authorList>
    </citation>
    <scope>NUCLEOTIDE SEQUENCE [LARGE SCALE GENOMIC DNA]</scope>
    <source>
        <strain evidence="3 4">SCAWS-G2</strain>
    </source>
</reference>
<sequence>MRHYTRNANRDPSPERENCAFVADKRKEPENMSTSEEARKEQPSTYFVQDRDNQSEFDRLRIQDQMITSKMGGVLPEQPEPQALRRVLDVGCGTGGWLLEVAKEYPTIEKLIGVDISAKMLAYARSQAEEQGVSERVEFHAMDALRMLEFPTGYFSLVNARFSTSYLRTWDWPKFVSELARVTRAGGIVRLTESGWLRGDSEILNRLANLCIEASFNAGHVFVEGDDTSVMAQLPDLLGRQGIQNIQTRDYELVLPAGTPEGESYREDLRHLFRVSLPFLRKWVGVLNDYEQLYQQMLEETARPDFVGRWHLRTVWGTAPTHRKTQHVV</sequence>
<dbReference type="Proteomes" id="UP000290365">
    <property type="component" value="Chromosome"/>
</dbReference>
<dbReference type="PANTHER" id="PTHR43591">
    <property type="entry name" value="METHYLTRANSFERASE"/>
    <property type="match status" value="1"/>
</dbReference>
<evidence type="ECO:0000313" key="4">
    <source>
        <dbReference type="Proteomes" id="UP000290365"/>
    </source>
</evidence>
<keyword evidence="3" id="KW-0808">Transferase</keyword>
<dbReference type="KEGG" id="kbs:EPA93_29265"/>
<organism evidence="3 4">
    <name type="scientific">Ktedonosporobacter rubrisoli</name>
    <dbReference type="NCBI Taxonomy" id="2509675"/>
    <lineage>
        <taxon>Bacteria</taxon>
        <taxon>Bacillati</taxon>
        <taxon>Chloroflexota</taxon>
        <taxon>Ktedonobacteria</taxon>
        <taxon>Ktedonobacterales</taxon>
        <taxon>Ktedonosporobacteraceae</taxon>
        <taxon>Ktedonosporobacter</taxon>
    </lineage>
</organism>
<gene>
    <name evidence="3" type="ORF">EPA93_29265</name>
</gene>
<dbReference type="Gene3D" id="3.40.50.150">
    <property type="entry name" value="Vaccinia Virus protein VP39"/>
    <property type="match status" value="1"/>
</dbReference>
<evidence type="ECO:0000256" key="1">
    <source>
        <dbReference type="SAM" id="MobiDB-lite"/>
    </source>
</evidence>
<proteinExistence type="predicted"/>
<evidence type="ECO:0000313" key="3">
    <source>
        <dbReference type="EMBL" id="QBD79848.1"/>
    </source>
</evidence>